<dbReference type="AlphaFoldDB" id="A0A2Z7BSR1"/>
<accession>A0A2Z7BSR1</accession>
<sequence length="145" mass="16480">MKKHLVASYCSSAGSYSATSRRYLEIAIAKRCRLHKLIRQRFCCCAKDSAERLCAYVQSAGVKNQQVATVLPVENLFVSAVATLPVVVKSSRKKRRSRRIEEIQPVARFSRKIQQKRKRSSSRLESAGAKQLTTYEELRELDVNC</sequence>
<name>A0A2Z7BSR1_9LAMI</name>
<keyword evidence="2" id="KW-1185">Reference proteome</keyword>
<dbReference type="Proteomes" id="UP000250235">
    <property type="component" value="Unassembled WGS sequence"/>
</dbReference>
<reference evidence="1 2" key="1">
    <citation type="journal article" date="2015" name="Proc. Natl. Acad. Sci. U.S.A.">
        <title>The resurrection genome of Boea hygrometrica: A blueprint for survival of dehydration.</title>
        <authorList>
            <person name="Xiao L."/>
            <person name="Yang G."/>
            <person name="Zhang L."/>
            <person name="Yang X."/>
            <person name="Zhao S."/>
            <person name="Ji Z."/>
            <person name="Zhou Q."/>
            <person name="Hu M."/>
            <person name="Wang Y."/>
            <person name="Chen M."/>
            <person name="Xu Y."/>
            <person name="Jin H."/>
            <person name="Xiao X."/>
            <person name="Hu G."/>
            <person name="Bao F."/>
            <person name="Hu Y."/>
            <person name="Wan P."/>
            <person name="Li L."/>
            <person name="Deng X."/>
            <person name="Kuang T."/>
            <person name="Xiang C."/>
            <person name="Zhu J.K."/>
            <person name="Oliver M.J."/>
            <person name="He Y."/>
        </authorList>
    </citation>
    <scope>NUCLEOTIDE SEQUENCE [LARGE SCALE GENOMIC DNA]</scope>
    <source>
        <strain evidence="2">cv. XS01</strain>
    </source>
</reference>
<gene>
    <name evidence="1" type="ORF">F511_03948</name>
</gene>
<evidence type="ECO:0000313" key="2">
    <source>
        <dbReference type="Proteomes" id="UP000250235"/>
    </source>
</evidence>
<proteinExistence type="predicted"/>
<dbReference type="EMBL" id="KV002540">
    <property type="protein sequence ID" value="KZV37642.1"/>
    <property type="molecule type" value="Genomic_DNA"/>
</dbReference>
<protein>
    <submittedName>
        <fullName evidence="1">Uncharacterized protein</fullName>
    </submittedName>
</protein>
<evidence type="ECO:0000313" key="1">
    <source>
        <dbReference type="EMBL" id="KZV37642.1"/>
    </source>
</evidence>
<organism evidence="1 2">
    <name type="scientific">Dorcoceras hygrometricum</name>
    <dbReference type="NCBI Taxonomy" id="472368"/>
    <lineage>
        <taxon>Eukaryota</taxon>
        <taxon>Viridiplantae</taxon>
        <taxon>Streptophyta</taxon>
        <taxon>Embryophyta</taxon>
        <taxon>Tracheophyta</taxon>
        <taxon>Spermatophyta</taxon>
        <taxon>Magnoliopsida</taxon>
        <taxon>eudicotyledons</taxon>
        <taxon>Gunneridae</taxon>
        <taxon>Pentapetalae</taxon>
        <taxon>asterids</taxon>
        <taxon>lamiids</taxon>
        <taxon>Lamiales</taxon>
        <taxon>Gesneriaceae</taxon>
        <taxon>Didymocarpoideae</taxon>
        <taxon>Trichosporeae</taxon>
        <taxon>Loxocarpinae</taxon>
        <taxon>Dorcoceras</taxon>
    </lineage>
</organism>